<protein>
    <recommendedName>
        <fullName evidence="8">Type II secretion system protein D</fullName>
    </recommendedName>
</protein>
<evidence type="ECO:0000259" key="5">
    <source>
        <dbReference type="Pfam" id="PF13629"/>
    </source>
</evidence>
<dbReference type="InterPro" id="IPR032789">
    <property type="entry name" value="T2SS-T3SS_pil_N"/>
</dbReference>
<dbReference type="AlphaFoldDB" id="A0AA37V1R8"/>
<dbReference type="Pfam" id="PF00263">
    <property type="entry name" value="Secretin"/>
    <property type="match status" value="1"/>
</dbReference>
<accession>A0AA37V1R8</accession>
<dbReference type="GO" id="GO:0015627">
    <property type="term" value="C:type II protein secretion system complex"/>
    <property type="evidence" value="ECO:0007669"/>
    <property type="project" value="TreeGrafter"/>
</dbReference>
<feature type="region of interest" description="Disordered" evidence="2">
    <location>
        <begin position="358"/>
        <end position="400"/>
    </location>
</feature>
<feature type="domain" description="Pilus formation protein N-terminal" evidence="5">
    <location>
        <begin position="42"/>
        <end position="109"/>
    </location>
</feature>
<proteinExistence type="inferred from homology"/>
<dbReference type="Proteomes" id="UP001161325">
    <property type="component" value="Unassembled WGS sequence"/>
</dbReference>
<gene>
    <name evidence="6" type="ORF">rosag_31930</name>
</gene>
<dbReference type="EMBL" id="BRXS01000005">
    <property type="protein sequence ID" value="GLC26680.1"/>
    <property type="molecule type" value="Genomic_DNA"/>
</dbReference>
<dbReference type="InterPro" id="IPR050810">
    <property type="entry name" value="Bact_Secretion_Sys_Channel"/>
</dbReference>
<evidence type="ECO:0008006" key="8">
    <source>
        <dbReference type="Google" id="ProtNLM"/>
    </source>
</evidence>
<comment type="similarity">
    <text evidence="1">Belongs to the bacterial secretin family.</text>
</comment>
<evidence type="ECO:0000256" key="1">
    <source>
        <dbReference type="RuleBase" id="RU004003"/>
    </source>
</evidence>
<comment type="caution">
    <text evidence="6">The sequence shown here is derived from an EMBL/GenBank/DDBJ whole genome shotgun (WGS) entry which is preliminary data.</text>
</comment>
<feature type="compositionally biased region" description="Pro residues" evidence="2">
    <location>
        <begin position="383"/>
        <end position="400"/>
    </location>
</feature>
<evidence type="ECO:0000256" key="3">
    <source>
        <dbReference type="SAM" id="SignalP"/>
    </source>
</evidence>
<dbReference type="PANTHER" id="PTHR30332:SF17">
    <property type="entry name" value="TYPE IV PILIATION SYSTEM PROTEIN DR_0774-RELATED"/>
    <property type="match status" value="1"/>
</dbReference>
<dbReference type="InterPro" id="IPR004846">
    <property type="entry name" value="T2SS/T3SS_dom"/>
</dbReference>
<evidence type="ECO:0000259" key="4">
    <source>
        <dbReference type="Pfam" id="PF00263"/>
    </source>
</evidence>
<dbReference type="RefSeq" id="WP_284351136.1">
    <property type="nucleotide sequence ID" value="NZ_BRXS01000005.1"/>
</dbReference>
<dbReference type="Pfam" id="PF13629">
    <property type="entry name" value="T2SS-T3SS_pil_N"/>
    <property type="match status" value="1"/>
</dbReference>
<evidence type="ECO:0000256" key="2">
    <source>
        <dbReference type="SAM" id="MobiDB-lite"/>
    </source>
</evidence>
<feature type="signal peptide" evidence="3">
    <location>
        <begin position="1"/>
        <end position="36"/>
    </location>
</feature>
<keyword evidence="7" id="KW-1185">Reference proteome</keyword>
<feature type="chain" id="PRO_5041212802" description="Type II secretion system protein D" evidence="3">
    <location>
        <begin position="37"/>
        <end position="400"/>
    </location>
</feature>
<reference evidence="6" key="1">
    <citation type="submission" date="2022-08" db="EMBL/GenBank/DDBJ databases">
        <title>Draft genome sequencing of Roseisolibacter agri AW1220.</title>
        <authorList>
            <person name="Tobiishi Y."/>
            <person name="Tonouchi A."/>
        </authorList>
    </citation>
    <scope>NUCLEOTIDE SEQUENCE</scope>
    <source>
        <strain evidence="6">AW1220</strain>
    </source>
</reference>
<dbReference type="PANTHER" id="PTHR30332">
    <property type="entry name" value="PROBABLE GENERAL SECRETION PATHWAY PROTEIN D"/>
    <property type="match status" value="1"/>
</dbReference>
<organism evidence="6 7">
    <name type="scientific">Roseisolibacter agri</name>
    <dbReference type="NCBI Taxonomy" id="2014610"/>
    <lineage>
        <taxon>Bacteria</taxon>
        <taxon>Pseudomonadati</taxon>
        <taxon>Gemmatimonadota</taxon>
        <taxon>Gemmatimonadia</taxon>
        <taxon>Gemmatimonadales</taxon>
        <taxon>Gemmatimonadaceae</taxon>
        <taxon>Roseisolibacter</taxon>
    </lineage>
</organism>
<dbReference type="InterPro" id="IPR001775">
    <property type="entry name" value="GspD/PilQ"/>
</dbReference>
<dbReference type="GO" id="GO:0009306">
    <property type="term" value="P:protein secretion"/>
    <property type="evidence" value="ECO:0007669"/>
    <property type="project" value="InterPro"/>
</dbReference>
<dbReference type="PRINTS" id="PR00811">
    <property type="entry name" value="BCTERIALGSPD"/>
</dbReference>
<name>A0AA37V1R8_9BACT</name>
<evidence type="ECO:0000313" key="6">
    <source>
        <dbReference type="EMBL" id="GLC26680.1"/>
    </source>
</evidence>
<keyword evidence="3" id="KW-0732">Signal</keyword>
<sequence length="400" mass="43100">MSVPTLRRRAAAAALRRVAVACLVACAAPAALVAQADAVRVERIDISVGRSLPIQSPVGITRVTVANPEIADVVVVGTTDVVLNGKAGGETDILLFGANNYRRHLRVVVGTPSDRPQIILGVKLAEVRKDLLTNAGLSGLYRAKDARVGTGLFNSDSPFGTDGTITVPGNRFLTVLTDFGTRDLLAFIEAEQQRGRAKILAEPNLMAANRDSATFLAGGEIPIPIAQPGANGQIAIVIQYREFGVKLNFVPEILNDSLVKLKVRPEVSSLDFANAVTLSGFRIPALRTRRVETTVDVRRERSLVISGLFIEEQERNRTGIPLLMDIPILGNLFSSTRWQKNETELVIIVTPVVVDPNRPRAQDAPQLLPTPPLPAREALEPRLPSPSPAQPQPAPPARRP</sequence>
<evidence type="ECO:0000313" key="7">
    <source>
        <dbReference type="Proteomes" id="UP001161325"/>
    </source>
</evidence>
<feature type="domain" description="Type II/III secretion system secretin-like" evidence="4">
    <location>
        <begin position="192"/>
        <end position="355"/>
    </location>
</feature>